<proteinExistence type="predicted"/>
<dbReference type="SUPFAM" id="SSF51735">
    <property type="entry name" value="NAD(P)-binding Rossmann-fold domains"/>
    <property type="match status" value="1"/>
</dbReference>
<dbReference type="InterPro" id="IPR055170">
    <property type="entry name" value="GFO_IDH_MocA-like_dom"/>
</dbReference>
<sequence length="327" mass="36443">MNLSVCVIGVGIIAKHHLEAISKFPELKLLAVADIDSNKAMKIASQYGVKGYSAYQEMIVKEAPDLVINTLPHFLHKEATIFAAKEDCHILLEKPMALTSEECQEIRECVKASGVKLMVAHTQHYLAENIVAKNYIDTHDLGPLLMVNDARHVSYFHPDRPKWFLEKKKAGGGILMNLGAHSIDKIQWLTQSTFSYIKANLHYPDPQQQTDVEGSGTVYLETSDGVPVTISMSGFTVIPTQRTELIFKRGMVKIEMGEGVFVSHDGNELTLKVPKFPDPFILQLEDMMKRIRDETCGNGQYGQSIIQIIEGIYKSDQLKKGINLGTG</sequence>
<evidence type="ECO:0000313" key="4">
    <source>
        <dbReference type="Proteomes" id="UP001236652"/>
    </source>
</evidence>
<dbReference type="Pfam" id="PF22725">
    <property type="entry name" value="GFO_IDH_MocA_C3"/>
    <property type="match status" value="1"/>
</dbReference>
<evidence type="ECO:0000313" key="3">
    <source>
        <dbReference type="EMBL" id="WIF96243.1"/>
    </source>
</evidence>
<dbReference type="RefSeq" id="WP_231416488.1">
    <property type="nucleotide sequence ID" value="NZ_CP126446.1"/>
</dbReference>
<name>A0ABY8US43_9BACI</name>
<accession>A0ABY8US43</accession>
<feature type="domain" description="GFO/IDH/MocA-like oxidoreductase" evidence="2">
    <location>
        <begin position="132"/>
        <end position="252"/>
    </location>
</feature>
<dbReference type="SUPFAM" id="SSF55347">
    <property type="entry name" value="Glyceraldehyde-3-phosphate dehydrogenase-like, C-terminal domain"/>
    <property type="match status" value="1"/>
</dbReference>
<dbReference type="Proteomes" id="UP001236652">
    <property type="component" value="Chromosome"/>
</dbReference>
<dbReference type="InterPro" id="IPR036291">
    <property type="entry name" value="NAD(P)-bd_dom_sf"/>
</dbReference>
<feature type="domain" description="Gfo/Idh/MocA-like oxidoreductase N-terminal" evidence="1">
    <location>
        <begin position="4"/>
        <end position="121"/>
    </location>
</feature>
<organism evidence="3 4">
    <name type="scientific">Pontibacillus chungwhensis</name>
    <dbReference type="NCBI Taxonomy" id="265426"/>
    <lineage>
        <taxon>Bacteria</taxon>
        <taxon>Bacillati</taxon>
        <taxon>Bacillota</taxon>
        <taxon>Bacilli</taxon>
        <taxon>Bacillales</taxon>
        <taxon>Bacillaceae</taxon>
        <taxon>Pontibacillus</taxon>
    </lineage>
</organism>
<dbReference type="InterPro" id="IPR000683">
    <property type="entry name" value="Gfo/Idh/MocA-like_OxRdtase_N"/>
</dbReference>
<evidence type="ECO:0000259" key="1">
    <source>
        <dbReference type="Pfam" id="PF01408"/>
    </source>
</evidence>
<dbReference type="InterPro" id="IPR051450">
    <property type="entry name" value="Gfo/Idh/MocA_Oxidoreductases"/>
</dbReference>
<dbReference type="Gene3D" id="3.30.360.10">
    <property type="entry name" value="Dihydrodipicolinate Reductase, domain 2"/>
    <property type="match status" value="1"/>
</dbReference>
<keyword evidence="4" id="KW-1185">Reference proteome</keyword>
<dbReference type="PANTHER" id="PTHR43377">
    <property type="entry name" value="BILIVERDIN REDUCTASE A"/>
    <property type="match status" value="1"/>
</dbReference>
<evidence type="ECO:0000259" key="2">
    <source>
        <dbReference type="Pfam" id="PF22725"/>
    </source>
</evidence>
<gene>
    <name evidence="3" type="ORF">QNI29_10785</name>
</gene>
<dbReference type="Gene3D" id="3.40.50.720">
    <property type="entry name" value="NAD(P)-binding Rossmann-like Domain"/>
    <property type="match status" value="1"/>
</dbReference>
<dbReference type="EMBL" id="CP126446">
    <property type="protein sequence ID" value="WIF96243.1"/>
    <property type="molecule type" value="Genomic_DNA"/>
</dbReference>
<dbReference type="Pfam" id="PF01408">
    <property type="entry name" value="GFO_IDH_MocA"/>
    <property type="match status" value="1"/>
</dbReference>
<reference evidence="3 4" key="1">
    <citation type="submission" date="2023-05" db="EMBL/GenBank/DDBJ databases">
        <title>Comparative genomics reveals the evidence of polycyclic aromatic hydrocarbons degradation in moderately halophilic genus Pontibacillus.</title>
        <authorList>
            <person name="Yang H."/>
            <person name="Qian Z."/>
        </authorList>
    </citation>
    <scope>NUCLEOTIDE SEQUENCE [LARGE SCALE GENOMIC DNA]</scope>
    <source>
        <strain evidence="4">HN14</strain>
    </source>
</reference>
<dbReference type="PANTHER" id="PTHR43377:SF1">
    <property type="entry name" value="BILIVERDIN REDUCTASE A"/>
    <property type="match status" value="1"/>
</dbReference>
<protein>
    <submittedName>
        <fullName evidence="3">Gfo/Idh/MocA family oxidoreductase</fullName>
    </submittedName>
</protein>